<dbReference type="Proteomes" id="UP000091967">
    <property type="component" value="Unassembled WGS sequence"/>
</dbReference>
<name>A0A1B8AAF6_FUSPO</name>
<evidence type="ECO:0000256" key="10">
    <source>
        <dbReference type="SAM" id="SignalP"/>
    </source>
</evidence>
<feature type="disulfide bond" evidence="9">
    <location>
        <begin position="64"/>
        <end position="71"/>
    </location>
</feature>
<evidence type="ECO:0000256" key="2">
    <source>
        <dbReference type="ARBA" id="ARBA00004613"/>
    </source>
</evidence>
<keyword evidence="9" id="KW-0479">Metal-binding</keyword>
<dbReference type="Pfam" id="PF05730">
    <property type="entry name" value="CFEM"/>
    <property type="match status" value="1"/>
</dbReference>
<dbReference type="STRING" id="36050.A0A1B8AAF6"/>
<evidence type="ECO:0000256" key="9">
    <source>
        <dbReference type="PROSITE-ProRule" id="PRU01356"/>
    </source>
</evidence>
<comment type="caution">
    <text evidence="9">Lacks conserved residue(s) required for the propagation of feature annotation.</text>
</comment>
<evidence type="ECO:0000256" key="1">
    <source>
        <dbReference type="ARBA" id="ARBA00004589"/>
    </source>
</evidence>
<feature type="domain" description="CFEM" evidence="11">
    <location>
        <begin position="22"/>
        <end position="134"/>
    </location>
</feature>
<dbReference type="AlphaFoldDB" id="A0A1B8AAF6"/>
<keyword evidence="5" id="KW-0472">Membrane</keyword>
<dbReference type="PROSITE" id="PS52012">
    <property type="entry name" value="CFEM"/>
    <property type="match status" value="1"/>
</dbReference>
<keyword evidence="13" id="KW-1185">Reference proteome</keyword>
<sequence length="157" mass="16131">MGFSNGFVLGAISVLSMVASSNAATLTTTTTTTNVAATALPSLVDSLPECATQCFATVGGEIGCGTTDLKCMCKQDDVFKAHWGTCVRKECKDKEFNQSLDTRDDICAAMSKNPDSAAMESASSVIGANSPEETDSGAGRLIPAGAIAAIFLGTMMI</sequence>
<dbReference type="GO" id="GO:0005576">
    <property type="term" value="C:extracellular region"/>
    <property type="evidence" value="ECO:0007669"/>
    <property type="project" value="UniProtKB-SubCell"/>
</dbReference>
<evidence type="ECO:0000256" key="6">
    <source>
        <dbReference type="ARBA" id="ARBA00022729"/>
    </source>
</evidence>
<protein>
    <recommendedName>
        <fullName evidence="11">CFEM domain-containing protein</fullName>
    </recommendedName>
</protein>
<keyword evidence="4" id="KW-0964">Secreted</keyword>
<feature type="binding site" description="axial binding residue" evidence="9">
    <location>
        <position position="68"/>
    </location>
    <ligand>
        <name>heme</name>
        <dbReference type="ChEBI" id="CHEBI:30413"/>
    </ligand>
    <ligandPart>
        <name>Fe</name>
        <dbReference type="ChEBI" id="CHEBI:18248"/>
    </ligandPart>
</feature>
<feature type="signal peptide" evidence="10">
    <location>
        <begin position="1"/>
        <end position="23"/>
    </location>
</feature>
<accession>A0A1B8AAF6</accession>
<keyword evidence="5" id="KW-0325">Glycoprotein</keyword>
<dbReference type="EMBL" id="LYXU01000018">
    <property type="protein sequence ID" value="OBS17461.1"/>
    <property type="molecule type" value="Genomic_DNA"/>
</dbReference>
<dbReference type="OMA" id="VSQLPTC"/>
<keyword evidence="7 9" id="KW-1015">Disulfide bond</keyword>
<keyword evidence="8" id="KW-0449">Lipoprotein</keyword>
<evidence type="ECO:0000259" key="11">
    <source>
        <dbReference type="PROSITE" id="PS52012"/>
    </source>
</evidence>
<feature type="chain" id="PRO_5008602686" description="CFEM domain-containing protein" evidence="10">
    <location>
        <begin position="24"/>
        <end position="157"/>
    </location>
</feature>
<keyword evidence="9" id="KW-0349">Heme</keyword>
<dbReference type="InterPro" id="IPR008427">
    <property type="entry name" value="Extracellular_membr_CFEM_dom"/>
</dbReference>
<comment type="similarity">
    <text evidence="3">Belongs to the RBT5 family.</text>
</comment>
<keyword evidence="6 10" id="KW-0732">Signal</keyword>
<evidence type="ECO:0000256" key="3">
    <source>
        <dbReference type="ARBA" id="ARBA00010031"/>
    </source>
</evidence>
<comment type="caution">
    <text evidence="12">The sequence shown here is derived from an EMBL/GenBank/DDBJ whole genome shotgun (WGS) entry which is preliminary data.</text>
</comment>
<keyword evidence="9" id="KW-0408">Iron</keyword>
<dbReference type="SMART" id="SM00747">
    <property type="entry name" value="CFEM"/>
    <property type="match status" value="1"/>
</dbReference>
<comment type="subcellular location">
    <subcellularLocation>
        <location evidence="1">Membrane</location>
        <topology evidence="1">Lipid-anchor</topology>
        <topology evidence="1">GPI-anchor</topology>
    </subcellularLocation>
    <subcellularLocation>
        <location evidence="2">Secreted</location>
    </subcellularLocation>
</comment>
<proteinExistence type="inferred from homology"/>
<evidence type="ECO:0000256" key="8">
    <source>
        <dbReference type="ARBA" id="ARBA00023288"/>
    </source>
</evidence>
<evidence type="ECO:0000256" key="5">
    <source>
        <dbReference type="ARBA" id="ARBA00022622"/>
    </source>
</evidence>
<reference evidence="12 13" key="1">
    <citation type="submission" date="2016-06" db="EMBL/GenBank/DDBJ databases">
        <title>Living apart together: crosstalk between the core and supernumerary genomes in a fungal plant pathogen.</title>
        <authorList>
            <person name="Vanheule A."/>
            <person name="Audenaert K."/>
            <person name="Warris S."/>
            <person name="Van De Geest H."/>
            <person name="Schijlen E."/>
            <person name="Hofte M."/>
            <person name="De Saeger S."/>
            <person name="Haesaert G."/>
            <person name="Waalwijk C."/>
            <person name="Van Der Lee T."/>
        </authorList>
    </citation>
    <scope>NUCLEOTIDE SEQUENCE [LARGE SCALE GENOMIC DNA]</scope>
    <source>
        <strain evidence="12 13">2516</strain>
    </source>
</reference>
<evidence type="ECO:0000313" key="13">
    <source>
        <dbReference type="Proteomes" id="UP000091967"/>
    </source>
</evidence>
<organism evidence="12 13">
    <name type="scientific">Fusarium poae</name>
    <dbReference type="NCBI Taxonomy" id="36050"/>
    <lineage>
        <taxon>Eukaryota</taxon>
        <taxon>Fungi</taxon>
        <taxon>Dikarya</taxon>
        <taxon>Ascomycota</taxon>
        <taxon>Pezizomycotina</taxon>
        <taxon>Sordariomycetes</taxon>
        <taxon>Hypocreomycetidae</taxon>
        <taxon>Hypocreales</taxon>
        <taxon>Nectriaceae</taxon>
        <taxon>Fusarium</taxon>
    </lineage>
</organism>
<gene>
    <name evidence="12" type="ORF">FPOA_12097</name>
</gene>
<evidence type="ECO:0000256" key="7">
    <source>
        <dbReference type="ARBA" id="ARBA00023157"/>
    </source>
</evidence>
<keyword evidence="5" id="KW-0336">GPI-anchor</keyword>
<evidence type="ECO:0000313" key="12">
    <source>
        <dbReference type="EMBL" id="OBS17461.1"/>
    </source>
</evidence>
<dbReference type="GO" id="GO:0098552">
    <property type="term" value="C:side of membrane"/>
    <property type="evidence" value="ECO:0007669"/>
    <property type="project" value="UniProtKB-KW"/>
</dbReference>
<dbReference type="GO" id="GO:0046872">
    <property type="term" value="F:metal ion binding"/>
    <property type="evidence" value="ECO:0007669"/>
    <property type="project" value="UniProtKB-UniRule"/>
</dbReference>
<evidence type="ECO:0000256" key="4">
    <source>
        <dbReference type="ARBA" id="ARBA00022525"/>
    </source>
</evidence>